<evidence type="ECO:0000313" key="2">
    <source>
        <dbReference type="EMBL" id="RRT66343.1"/>
    </source>
</evidence>
<organism evidence="2 3">
    <name type="scientific">Ensete ventricosum</name>
    <name type="common">Abyssinian banana</name>
    <name type="synonym">Musa ensete</name>
    <dbReference type="NCBI Taxonomy" id="4639"/>
    <lineage>
        <taxon>Eukaryota</taxon>
        <taxon>Viridiplantae</taxon>
        <taxon>Streptophyta</taxon>
        <taxon>Embryophyta</taxon>
        <taxon>Tracheophyta</taxon>
        <taxon>Spermatophyta</taxon>
        <taxon>Magnoliopsida</taxon>
        <taxon>Liliopsida</taxon>
        <taxon>Zingiberales</taxon>
        <taxon>Musaceae</taxon>
        <taxon>Ensete</taxon>
    </lineage>
</organism>
<accession>A0A426ZQP8</accession>
<dbReference type="EMBL" id="AMZH03005459">
    <property type="protein sequence ID" value="RRT66343.1"/>
    <property type="molecule type" value="Genomic_DNA"/>
</dbReference>
<proteinExistence type="predicted"/>
<protein>
    <submittedName>
        <fullName evidence="2">Uncharacterized protein</fullName>
    </submittedName>
</protein>
<evidence type="ECO:0000256" key="1">
    <source>
        <dbReference type="SAM" id="MobiDB-lite"/>
    </source>
</evidence>
<name>A0A426ZQP8_ENSVE</name>
<comment type="caution">
    <text evidence="2">The sequence shown here is derived from an EMBL/GenBank/DDBJ whole genome shotgun (WGS) entry which is preliminary data.</text>
</comment>
<dbReference type="AlphaFoldDB" id="A0A426ZQP8"/>
<feature type="region of interest" description="Disordered" evidence="1">
    <location>
        <begin position="1"/>
        <end position="32"/>
    </location>
</feature>
<sequence>MASSNLHLHSSRESKNIGQEANDPTEEENAHPSFGVEARVDDAVHVQVEIVEFEAVRVRLGEIQGKGVTAHALSGLLLDHVRDRERVAIGEPSVKGRNSHTSSSSLWLALVSENSRSPFRSRRLEGTGEEEAKKRKSRMDESAEPRQPDRTERIICYFLC</sequence>
<evidence type="ECO:0000313" key="3">
    <source>
        <dbReference type="Proteomes" id="UP000287651"/>
    </source>
</evidence>
<dbReference type="Proteomes" id="UP000287651">
    <property type="component" value="Unassembled WGS sequence"/>
</dbReference>
<feature type="compositionally biased region" description="Basic and acidic residues" evidence="1">
    <location>
        <begin position="122"/>
        <end position="148"/>
    </location>
</feature>
<gene>
    <name evidence="2" type="ORF">B296_00040281</name>
</gene>
<reference evidence="2 3" key="1">
    <citation type="journal article" date="2014" name="Agronomy (Basel)">
        <title>A Draft Genome Sequence for Ensete ventricosum, the Drought-Tolerant Tree Against Hunger.</title>
        <authorList>
            <person name="Harrison J."/>
            <person name="Moore K.A."/>
            <person name="Paszkiewicz K."/>
            <person name="Jones T."/>
            <person name="Grant M."/>
            <person name="Ambacheew D."/>
            <person name="Muzemil S."/>
            <person name="Studholme D.J."/>
        </authorList>
    </citation>
    <scope>NUCLEOTIDE SEQUENCE [LARGE SCALE GENOMIC DNA]</scope>
</reference>
<feature type="region of interest" description="Disordered" evidence="1">
    <location>
        <begin position="118"/>
        <end position="148"/>
    </location>
</feature>